<feature type="region of interest" description="Disordered" evidence="9">
    <location>
        <begin position="1"/>
        <end position="20"/>
    </location>
</feature>
<dbReference type="PANTHER" id="PTHR43671:SF98">
    <property type="entry name" value="SERINE_THREONINE-PROTEIN KINASE NEK11"/>
    <property type="match status" value="1"/>
</dbReference>
<keyword evidence="12" id="KW-1185">Reference proteome</keyword>
<proteinExistence type="predicted"/>
<evidence type="ECO:0000256" key="3">
    <source>
        <dbReference type="ARBA" id="ARBA00022679"/>
    </source>
</evidence>
<accession>A0A9W6XQX3</accession>
<protein>
    <recommendedName>
        <fullName evidence="1">non-specific serine/threonine protein kinase</fullName>
        <ecNumber evidence="1">2.7.11.1</ecNumber>
    </recommendedName>
</protein>
<gene>
    <name evidence="11" type="ORF">Pfra01_001582200</name>
</gene>
<evidence type="ECO:0000256" key="6">
    <source>
        <dbReference type="ARBA" id="ARBA00022840"/>
    </source>
</evidence>
<dbReference type="OrthoDB" id="4062651at2759"/>
<comment type="caution">
    <text evidence="11">The sequence shown here is derived from an EMBL/GenBank/DDBJ whole genome shotgun (WGS) entry which is preliminary data.</text>
</comment>
<feature type="domain" description="Protein kinase" evidence="10">
    <location>
        <begin position="169"/>
        <end position="470"/>
    </location>
</feature>
<comment type="catalytic activity">
    <reaction evidence="8">
        <text>L-seryl-[protein] + ATP = O-phospho-L-seryl-[protein] + ADP + H(+)</text>
        <dbReference type="Rhea" id="RHEA:17989"/>
        <dbReference type="Rhea" id="RHEA-COMP:9863"/>
        <dbReference type="Rhea" id="RHEA-COMP:11604"/>
        <dbReference type="ChEBI" id="CHEBI:15378"/>
        <dbReference type="ChEBI" id="CHEBI:29999"/>
        <dbReference type="ChEBI" id="CHEBI:30616"/>
        <dbReference type="ChEBI" id="CHEBI:83421"/>
        <dbReference type="ChEBI" id="CHEBI:456216"/>
        <dbReference type="EC" id="2.7.11.1"/>
    </reaction>
</comment>
<dbReference type="Gene3D" id="1.10.510.10">
    <property type="entry name" value="Transferase(Phosphotransferase) domain 1"/>
    <property type="match status" value="1"/>
</dbReference>
<dbReference type="PANTHER" id="PTHR43671">
    <property type="entry name" value="SERINE/THREONINE-PROTEIN KINASE NEK"/>
    <property type="match status" value="1"/>
</dbReference>
<organism evidence="11 12">
    <name type="scientific">Phytophthora fragariaefolia</name>
    <dbReference type="NCBI Taxonomy" id="1490495"/>
    <lineage>
        <taxon>Eukaryota</taxon>
        <taxon>Sar</taxon>
        <taxon>Stramenopiles</taxon>
        <taxon>Oomycota</taxon>
        <taxon>Peronosporomycetes</taxon>
        <taxon>Peronosporales</taxon>
        <taxon>Peronosporaceae</taxon>
        <taxon>Phytophthora</taxon>
    </lineage>
</organism>
<dbReference type="SMART" id="SM00220">
    <property type="entry name" value="S_TKc"/>
    <property type="match status" value="1"/>
</dbReference>
<evidence type="ECO:0000256" key="4">
    <source>
        <dbReference type="ARBA" id="ARBA00022741"/>
    </source>
</evidence>
<dbReference type="PROSITE" id="PS50011">
    <property type="entry name" value="PROTEIN_KINASE_DOM"/>
    <property type="match status" value="1"/>
</dbReference>
<reference evidence="11" key="1">
    <citation type="submission" date="2023-04" db="EMBL/GenBank/DDBJ databases">
        <title>Phytophthora fragariaefolia NBRC 109709.</title>
        <authorList>
            <person name="Ichikawa N."/>
            <person name="Sato H."/>
            <person name="Tonouchi N."/>
        </authorList>
    </citation>
    <scope>NUCLEOTIDE SEQUENCE</scope>
    <source>
        <strain evidence="11">NBRC 109709</strain>
    </source>
</reference>
<evidence type="ECO:0000313" key="11">
    <source>
        <dbReference type="EMBL" id="GMF44849.1"/>
    </source>
</evidence>
<dbReference type="InterPro" id="IPR000719">
    <property type="entry name" value="Prot_kinase_dom"/>
</dbReference>
<dbReference type="InterPro" id="IPR050660">
    <property type="entry name" value="NEK_Ser/Thr_kinase"/>
</dbReference>
<keyword evidence="6" id="KW-0067">ATP-binding</keyword>
<evidence type="ECO:0000256" key="1">
    <source>
        <dbReference type="ARBA" id="ARBA00012513"/>
    </source>
</evidence>
<dbReference type="EMBL" id="BSXT01001735">
    <property type="protein sequence ID" value="GMF44849.1"/>
    <property type="molecule type" value="Genomic_DNA"/>
</dbReference>
<name>A0A9W6XQX3_9STRA</name>
<sequence>MLSRVSAGDLRPNKQRAQDGECPVAVVPNADALGRRHSLCGLASVTSTTVAGYADPVVNGSDVNARLCATRHELPILRAKYVARGVRVLAGSRWRLNRFQERTIVLRTGADPTVEVFDASFDVDRPGVLPEATYALAVDTTCELTGPSGGRTKPSLATGIQLLSVSSALRLRIRLTTAADASIWRSIVRDALTHARWSRDVRPIKQDHPSRGQQVRVVQHACSSKRFVVKVIAAATQQGDCHELQILRRLYKSRFAQDTDLIRGYRVVETLQETLLVMPQLPGITLLHLLRERRRQDGRKLSEEEAWRLLGKLAARLQTMHRSGVTHGDLNLENVLVTLDISDAWIIDFGGAYSLLDGGSTSGNLMIGTPGFIAPERVQDPISPPTPQADIFSLGILMFQALTGQHPYIDASSKKCPLSLSDSLGLDWDRAEKLLPVSLSKEIRKLVGHMLVADPLARTSLVKVLAASCR</sequence>
<dbReference type="SUPFAM" id="SSF56112">
    <property type="entry name" value="Protein kinase-like (PK-like)"/>
    <property type="match status" value="1"/>
</dbReference>
<dbReference type="GO" id="GO:0004674">
    <property type="term" value="F:protein serine/threonine kinase activity"/>
    <property type="evidence" value="ECO:0007669"/>
    <property type="project" value="UniProtKB-KW"/>
</dbReference>
<evidence type="ECO:0000256" key="2">
    <source>
        <dbReference type="ARBA" id="ARBA00022527"/>
    </source>
</evidence>
<dbReference type="GO" id="GO:0005524">
    <property type="term" value="F:ATP binding"/>
    <property type="evidence" value="ECO:0007669"/>
    <property type="project" value="UniProtKB-KW"/>
</dbReference>
<dbReference type="Pfam" id="PF00069">
    <property type="entry name" value="Pkinase"/>
    <property type="match status" value="1"/>
</dbReference>
<keyword evidence="5" id="KW-0418">Kinase</keyword>
<keyword evidence="2" id="KW-0723">Serine/threonine-protein kinase</keyword>
<evidence type="ECO:0000256" key="5">
    <source>
        <dbReference type="ARBA" id="ARBA00022777"/>
    </source>
</evidence>
<evidence type="ECO:0000256" key="7">
    <source>
        <dbReference type="ARBA" id="ARBA00047899"/>
    </source>
</evidence>
<dbReference type="InterPro" id="IPR011009">
    <property type="entry name" value="Kinase-like_dom_sf"/>
</dbReference>
<evidence type="ECO:0000256" key="8">
    <source>
        <dbReference type="ARBA" id="ARBA00048679"/>
    </source>
</evidence>
<dbReference type="Proteomes" id="UP001165121">
    <property type="component" value="Unassembled WGS sequence"/>
</dbReference>
<comment type="catalytic activity">
    <reaction evidence="7">
        <text>L-threonyl-[protein] + ATP = O-phospho-L-threonyl-[protein] + ADP + H(+)</text>
        <dbReference type="Rhea" id="RHEA:46608"/>
        <dbReference type="Rhea" id="RHEA-COMP:11060"/>
        <dbReference type="Rhea" id="RHEA-COMP:11605"/>
        <dbReference type="ChEBI" id="CHEBI:15378"/>
        <dbReference type="ChEBI" id="CHEBI:30013"/>
        <dbReference type="ChEBI" id="CHEBI:30616"/>
        <dbReference type="ChEBI" id="CHEBI:61977"/>
        <dbReference type="ChEBI" id="CHEBI:456216"/>
        <dbReference type="EC" id="2.7.11.1"/>
    </reaction>
</comment>
<dbReference type="AlphaFoldDB" id="A0A9W6XQX3"/>
<dbReference type="EC" id="2.7.11.1" evidence="1"/>
<keyword evidence="3" id="KW-0808">Transferase</keyword>
<evidence type="ECO:0000313" key="12">
    <source>
        <dbReference type="Proteomes" id="UP001165121"/>
    </source>
</evidence>
<evidence type="ECO:0000259" key="10">
    <source>
        <dbReference type="PROSITE" id="PS50011"/>
    </source>
</evidence>
<keyword evidence="4" id="KW-0547">Nucleotide-binding</keyword>
<evidence type="ECO:0000256" key="9">
    <source>
        <dbReference type="SAM" id="MobiDB-lite"/>
    </source>
</evidence>